<keyword evidence="2" id="KW-1185">Reference proteome</keyword>
<comment type="caution">
    <text evidence="1">The sequence shown here is derived from an EMBL/GenBank/DDBJ whole genome shotgun (WGS) entry which is preliminary data.</text>
</comment>
<dbReference type="Proteomes" id="UP001642484">
    <property type="component" value="Unassembled WGS sequence"/>
</dbReference>
<proteinExistence type="predicted"/>
<reference evidence="1 2" key="1">
    <citation type="submission" date="2024-02" db="EMBL/GenBank/DDBJ databases">
        <authorList>
            <person name="Chen Y."/>
            <person name="Shah S."/>
            <person name="Dougan E. K."/>
            <person name="Thang M."/>
            <person name="Chan C."/>
        </authorList>
    </citation>
    <scope>NUCLEOTIDE SEQUENCE [LARGE SCALE GENOMIC DNA]</scope>
</reference>
<accession>A0ABP0PBH8</accession>
<evidence type="ECO:0000313" key="2">
    <source>
        <dbReference type="Proteomes" id="UP001642484"/>
    </source>
</evidence>
<gene>
    <name evidence="1" type="ORF">CCMP2556_LOCUS35982</name>
</gene>
<sequence length="119" mass="12974">MLGWFPCLGGAHRLFTDPPCHRVWEGLRPVWEGRTSGQQKLHCPVCVPGARAAQQQAENAMGVMTTHTSSSSPGSVAAADPTVPMSWGSAMLKTHSYVRAERHGVTIQKLLLLDIEKKK</sequence>
<name>A0ABP0PBH8_9DINO</name>
<protein>
    <submittedName>
        <fullName evidence="1">Uncharacterized protein</fullName>
    </submittedName>
</protein>
<dbReference type="EMBL" id="CAXAMN010022840">
    <property type="protein sequence ID" value="CAK9073124.1"/>
    <property type="molecule type" value="Genomic_DNA"/>
</dbReference>
<evidence type="ECO:0000313" key="1">
    <source>
        <dbReference type="EMBL" id="CAK9073124.1"/>
    </source>
</evidence>
<organism evidence="1 2">
    <name type="scientific">Durusdinium trenchii</name>
    <dbReference type="NCBI Taxonomy" id="1381693"/>
    <lineage>
        <taxon>Eukaryota</taxon>
        <taxon>Sar</taxon>
        <taxon>Alveolata</taxon>
        <taxon>Dinophyceae</taxon>
        <taxon>Suessiales</taxon>
        <taxon>Symbiodiniaceae</taxon>
        <taxon>Durusdinium</taxon>
    </lineage>
</organism>